<feature type="transmembrane region" description="Helical" evidence="2">
    <location>
        <begin position="455"/>
        <end position="476"/>
    </location>
</feature>
<gene>
    <name evidence="5" type="ORF">F5I99_02125</name>
</gene>
<feature type="transmembrane region" description="Helical" evidence="2">
    <location>
        <begin position="280"/>
        <end position="300"/>
    </location>
</feature>
<sequence length="678" mass="75894">MRGVTTMVACVILIHVSTRFLICWWLRHSGTTMRNFLPMNGDMKRSWLIVLLSLLAASVWADERILDFNSDITVRMDGRMEVTETIKLRSDGTLIKQGLYRAIPVLYRDAYGNFIKIPLDVLTVTRDGESEPFHLESKDESLHIYVGSKAHLLVPGEYTYAITYRIDRQLGFFSDYDELYWNVTGNKWVFPIDSASATVRLPEGISADVVTAEAYTGPLGATEQNFQSNIDSRAVSFETTRPLAKGEGLSIVVTWPKGVIQAPTSLQRLNWYVKDNHDTVAALVGLLVLSVYYLVVWVAYGRDPKPGVVIPLYDPPAGYSPGAVRYIIRQGADNKTFSTALVSLVTKGYLLLVQKEQEYSAIRTDKAIGEDIGPGEKALLEQLYKNLPSKTVEFNQKNQVRIQAAMQANRIELQKHYDKIYFLNNRHWLIPGILITLFVLGYSLIFSSLGTGILMLWLTVWTLGLVFIFIRVLNAIRRFKSTKDLSSVLHAGLFFIVFLFFELGVIFIMLELSTVIQIVAFLLLLIINPIFYQLLKRPTLAGRRLFDKLEGLKLYLEVAEKDELQFKYSPEKTPELFERLFPYAMALDVEQRWADRFSAVFTDLERCAQPSQLRGIMIKTFYDQNADFSTALSNSINRAASSPSSSSAPGSRSGSSRSSGRSSGSSGGGGGGGGGGGW</sequence>
<dbReference type="Proteomes" id="UP000325606">
    <property type="component" value="Chromosome"/>
</dbReference>
<feature type="transmembrane region" description="Helical" evidence="2">
    <location>
        <begin position="6"/>
        <end position="26"/>
    </location>
</feature>
<organism evidence="5 6">
    <name type="scientific">Nitrincola iocasae</name>
    <dbReference type="NCBI Taxonomy" id="2614693"/>
    <lineage>
        <taxon>Bacteria</taxon>
        <taxon>Pseudomonadati</taxon>
        <taxon>Pseudomonadota</taxon>
        <taxon>Gammaproteobacteria</taxon>
        <taxon>Oceanospirillales</taxon>
        <taxon>Oceanospirillaceae</taxon>
        <taxon>Nitrincola</taxon>
    </lineage>
</organism>
<feature type="region of interest" description="Disordered" evidence="1">
    <location>
        <begin position="638"/>
        <end position="678"/>
    </location>
</feature>
<evidence type="ECO:0000259" key="3">
    <source>
        <dbReference type="Pfam" id="PF09972"/>
    </source>
</evidence>
<evidence type="ECO:0000256" key="1">
    <source>
        <dbReference type="SAM" id="MobiDB-lite"/>
    </source>
</evidence>
<keyword evidence="6" id="KW-1185">Reference proteome</keyword>
<protein>
    <submittedName>
        <fullName evidence="5">DUF2207 domain-containing protein</fullName>
    </submittedName>
</protein>
<feature type="domain" description="Predicted membrane protein YciQ-like C-terminal" evidence="4">
    <location>
        <begin position="486"/>
        <end position="597"/>
    </location>
</feature>
<name>A0A5J6L9U0_9GAMM</name>
<keyword evidence="2" id="KW-0812">Transmembrane</keyword>
<proteinExistence type="predicted"/>
<dbReference type="EMBL" id="CP044222">
    <property type="protein sequence ID" value="QEW05384.1"/>
    <property type="molecule type" value="Genomic_DNA"/>
</dbReference>
<dbReference type="Pfam" id="PF20990">
    <property type="entry name" value="DUF2207_C"/>
    <property type="match status" value="2"/>
</dbReference>
<accession>A0A5J6L9U0</accession>
<keyword evidence="2" id="KW-0472">Membrane</keyword>
<feature type="transmembrane region" description="Helical" evidence="2">
    <location>
        <begin position="515"/>
        <end position="535"/>
    </location>
</feature>
<reference evidence="5 6" key="1">
    <citation type="submission" date="2019-09" db="EMBL/GenBank/DDBJ databases">
        <title>Nitrincola iocasae sp. nov., a bacterium isolated from the sediment collected at a cold seep field in South China Sea.</title>
        <authorList>
            <person name="Zhang H."/>
            <person name="Wang H."/>
            <person name="Li C."/>
        </authorList>
    </citation>
    <scope>NUCLEOTIDE SEQUENCE [LARGE SCALE GENOMIC DNA]</scope>
    <source>
        <strain evidence="5 6">KXZD1103</strain>
    </source>
</reference>
<feature type="transmembrane region" description="Helical" evidence="2">
    <location>
        <begin position="488"/>
        <end position="509"/>
    </location>
</feature>
<dbReference type="InterPro" id="IPR018702">
    <property type="entry name" value="DUF2207"/>
</dbReference>
<feature type="compositionally biased region" description="Gly residues" evidence="1">
    <location>
        <begin position="665"/>
        <end position="678"/>
    </location>
</feature>
<dbReference type="InterPro" id="IPR048389">
    <property type="entry name" value="YciQ-like_C"/>
</dbReference>
<dbReference type="AlphaFoldDB" id="A0A5J6L9U0"/>
<feature type="compositionally biased region" description="Low complexity" evidence="1">
    <location>
        <begin position="638"/>
        <end position="664"/>
    </location>
</feature>
<feature type="transmembrane region" description="Helical" evidence="2">
    <location>
        <begin position="428"/>
        <end position="449"/>
    </location>
</feature>
<evidence type="ECO:0000313" key="5">
    <source>
        <dbReference type="EMBL" id="QEW05384.1"/>
    </source>
</evidence>
<evidence type="ECO:0000256" key="2">
    <source>
        <dbReference type="SAM" id="Phobius"/>
    </source>
</evidence>
<evidence type="ECO:0000313" key="6">
    <source>
        <dbReference type="Proteomes" id="UP000325606"/>
    </source>
</evidence>
<keyword evidence="2" id="KW-1133">Transmembrane helix</keyword>
<feature type="domain" description="Predicted membrane protein YciQ-like C-terminal" evidence="4">
    <location>
        <begin position="313"/>
        <end position="474"/>
    </location>
</feature>
<dbReference type="Pfam" id="PF09972">
    <property type="entry name" value="DUF2207"/>
    <property type="match status" value="1"/>
</dbReference>
<feature type="domain" description="DUF2207" evidence="3">
    <location>
        <begin position="64"/>
        <end position="255"/>
    </location>
</feature>
<evidence type="ECO:0000259" key="4">
    <source>
        <dbReference type="Pfam" id="PF20990"/>
    </source>
</evidence>
<dbReference type="KEGG" id="nik:F5I99_02125"/>